<gene>
    <name evidence="2" type="ORF">AVDCRST_MAG70-65</name>
</gene>
<reference evidence="2" key="1">
    <citation type="submission" date="2020-02" db="EMBL/GenBank/DDBJ databases">
        <authorList>
            <person name="Meier V. D."/>
        </authorList>
    </citation>
    <scope>NUCLEOTIDE SEQUENCE</scope>
    <source>
        <strain evidence="2">AVDCRST_MAG70</strain>
    </source>
</reference>
<organism evidence="2">
    <name type="scientific">uncultured Thermomicrobiales bacterium</name>
    <dbReference type="NCBI Taxonomy" id="1645740"/>
    <lineage>
        <taxon>Bacteria</taxon>
        <taxon>Pseudomonadati</taxon>
        <taxon>Thermomicrobiota</taxon>
        <taxon>Thermomicrobia</taxon>
        <taxon>Thermomicrobiales</taxon>
        <taxon>environmental samples</taxon>
    </lineage>
</organism>
<sequence length="57" mass="5818">MVPPMSPDRDNFVSSSGTGSVGRIEGAPVADALAGALPRAPAHHGGGPERWTRIPGR</sequence>
<evidence type="ECO:0000256" key="1">
    <source>
        <dbReference type="SAM" id="MobiDB-lite"/>
    </source>
</evidence>
<accession>A0A6J4U4H8</accession>
<feature type="compositionally biased region" description="Basic and acidic residues" evidence="1">
    <location>
        <begin position="46"/>
        <end position="57"/>
    </location>
</feature>
<dbReference type="EMBL" id="CADCWH010000013">
    <property type="protein sequence ID" value="CAA9540514.1"/>
    <property type="molecule type" value="Genomic_DNA"/>
</dbReference>
<dbReference type="AlphaFoldDB" id="A0A6J4U4H8"/>
<protein>
    <submittedName>
        <fullName evidence="2">Uncharacterized protein</fullName>
    </submittedName>
</protein>
<evidence type="ECO:0000313" key="2">
    <source>
        <dbReference type="EMBL" id="CAA9540514.1"/>
    </source>
</evidence>
<feature type="region of interest" description="Disordered" evidence="1">
    <location>
        <begin position="1"/>
        <end position="57"/>
    </location>
</feature>
<name>A0A6J4U4H8_9BACT</name>
<proteinExistence type="predicted"/>